<evidence type="ECO:0000313" key="11">
    <source>
        <dbReference type="EMBL" id="CAF1659194.1"/>
    </source>
</evidence>
<comment type="cofactor">
    <cofactor evidence="8">
        <name>Zn(2+)</name>
        <dbReference type="ChEBI" id="CHEBI:29105"/>
    </cofactor>
</comment>
<evidence type="ECO:0000256" key="3">
    <source>
        <dbReference type="ARBA" id="ARBA00012925"/>
    </source>
</evidence>
<gene>
    <name evidence="11" type="ORF">JXQ802_LOCUS55780</name>
    <name evidence="10" type="ORF">PYM288_LOCUS39241</name>
</gene>
<comment type="similarity">
    <text evidence="2 8">Belongs to the alpha-carbonic anhydrase family.</text>
</comment>
<dbReference type="AlphaFoldDB" id="A0A816F6E5"/>
<evidence type="ECO:0000256" key="7">
    <source>
        <dbReference type="ARBA" id="ARBA00048348"/>
    </source>
</evidence>
<comment type="catalytic activity">
    <reaction evidence="7 8">
        <text>hydrogencarbonate + H(+) = CO2 + H2O</text>
        <dbReference type="Rhea" id="RHEA:10748"/>
        <dbReference type="ChEBI" id="CHEBI:15377"/>
        <dbReference type="ChEBI" id="CHEBI:15378"/>
        <dbReference type="ChEBI" id="CHEBI:16526"/>
        <dbReference type="ChEBI" id="CHEBI:17544"/>
        <dbReference type="EC" id="4.2.1.1"/>
    </reaction>
</comment>
<keyword evidence="6 8" id="KW-0456">Lyase</keyword>
<evidence type="ECO:0000259" key="9">
    <source>
        <dbReference type="PROSITE" id="PS51144"/>
    </source>
</evidence>
<reference evidence="11" key="1">
    <citation type="submission" date="2021-02" db="EMBL/GenBank/DDBJ databases">
        <authorList>
            <person name="Nowell W R."/>
        </authorList>
    </citation>
    <scope>NUCLEOTIDE SEQUENCE</scope>
</reference>
<name>A0A816F6E5_9BILA</name>
<dbReference type="EC" id="4.2.1.1" evidence="3 8"/>
<keyword evidence="4 8" id="KW-0479">Metal-binding</keyword>
<dbReference type="GO" id="GO:0004089">
    <property type="term" value="F:carbonate dehydratase activity"/>
    <property type="evidence" value="ECO:0007669"/>
    <property type="project" value="UniProtKB-UniRule"/>
</dbReference>
<dbReference type="InterPro" id="IPR001148">
    <property type="entry name" value="CA_dom"/>
</dbReference>
<protein>
    <recommendedName>
        <fullName evidence="3 8">Carbonic anhydrase</fullName>
        <ecNumber evidence="3 8">4.2.1.1</ecNumber>
    </recommendedName>
</protein>
<feature type="domain" description="Alpha-carbonic anhydrase" evidence="9">
    <location>
        <begin position="67"/>
        <end position="328"/>
    </location>
</feature>
<dbReference type="PROSITE" id="PS00162">
    <property type="entry name" value="ALPHA_CA_1"/>
    <property type="match status" value="1"/>
</dbReference>
<comment type="caution">
    <text evidence="11">The sequence shown here is derived from an EMBL/GenBank/DDBJ whole genome shotgun (WGS) entry which is preliminary data.</text>
</comment>
<dbReference type="EMBL" id="CAJNOH010010442">
    <property type="protein sequence ID" value="CAF1512999.1"/>
    <property type="molecule type" value="Genomic_DNA"/>
</dbReference>
<dbReference type="SMART" id="SM01057">
    <property type="entry name" value="Carb_anhydrase"/>
    <property type="match status" value="1"/>
</dbReference>
<organism evidence="11 12">
    <name type="scientific">Rotaria sordida</name>
    <dbReference type="NCBI Taxonomy" id="392033"/>
    <lineage>
        <taxon>Eukaryota</taxon>
        <taxon>Metazoa</taxon>
        <taxon>Spiralia</taxon>
        <taxon>Gnathifera</taxon>
        <taxon>Rotifera</taxon>
        <taxon>Eurotatoria</taxon>
        <taxon>Bdelloidea</taxon>
        <taxon>Philodinida</taxon>
        <taxon>Philodinidae</taxon>
        <taxon>Rotaria</taxon>
    </lineage>
</organism>
<evidence type="ECO:0000256" key="4">
    <source>
        <dbReference type="ARBA" id="ARBA00022723"/>
    </source>
</evidence>
<dbReference type="InterPro" id="IPR023561">
    <property type="entry name" value="Carbonic_anhydrase_a-class"/>
</dbReference>
<evidence type="ECO:0000313" key="10">
    <source>
        <dbReference type="EMBL" id="CAF1512999.1"/>
    </source>
</evidence>
<feature type="non-terminal residue" evidence="11">
    <location>
        <position position="1"/>
    </location>
</feature>
<evidence type="ECO:0000256" key="6">
    <source>
        <dbReference type="ARBA" id="ARBA00023239"/>
    </source>
</evidence>
<evidence type="ECO:0000256" key="1">
    <source>
        <dbReference type="ARBA" id="ARBA00002904"/>
    </source>
</evidence>
<evidence type="ECO:0000313" key="12">
    <source>
        <dbReference type="Proteomes" id="UP000663870"/>
    </source>
</evidence>
<sequence>LDNIDVHYSLLGLNNQPLDIIAQEQIFTNTLNFVSMSLSTNEISSISDSIKDRFCIDILPRIHNNVKSFILESVYMERSHVWSETHESCGRYSQSPIIIKTACTVYRTFTPFDFSSAYNLQHDFTLLNNGHTVVGTYHGNDSSPFNLTGGGLNGTFRLHNFHLHWGENHRTGSEHQINDVKYPSEVHFVHINPQTKAVAVLGIFMNSTRHRNQTIRTRKRRDDIYSTENITITEWNNYFQAVANLTQKNNSVVLNLNLASLMGSNLDDFWRYGGSLTTPPCTEGITWTVFKTPVIFHERGIHALRNNIHTGNYRHPQPLFNRIHNAYHYTSYI</sequence>
<accession>A0A816F6E5</accession>
<proteinExistence type="inferred from homology"/>
<dbReference type="EMBL" id="CAJNOL010012262">
    <property type="protein sequence ID" value="CAF1659194.1"/>
    <property type="molecule type" value="Genomic_DNA"/>
</dbReference>
<dbReference type="PANTHER" id="PTHR18952">
    <property type="entry name" value="CARBONIC ANHYDRASE"/>
    <property type="match status" value="1"/>
</dbReference>
<keyword evidence="5 8" id="KW-0862">Zinc</keyword>
<dbReference type="GO" id="GO:0008270">
    <property type="term" value="F:zinc ion binding"/>
    <property type="evidence" value="ECO:0007669"/>
    <property type="project" value="UniProtKB-UniRule"/>
</dbReference>
<dbReference type="PANTHER" id="PTHR18952:SF265">
    <property type="entry name" value="CARBONIC ANHYDRASE"/>
    <property type="match status" value="1"/>
</dbReference>
<dbReference type="InterPro" id="IPR018338">
    <property type="entry name" value="Carbonic_anhydrase_a-class_CS"/>
</dbReference>
<dbReference type="Proteomes" id="UP000663854">
    <property type="component" value="Unassembled WGS sequence"/>
</dbReference>
<comment type="function">
    <text evidence="1 8">Reversible hydration of carbon dioxide.</text>
</comment>
<keyword evidence="12" id="KW-1185">Reference proteome</keyword>
<dbReference type="Proteomes" id="UP000663870">
    <property type="component" value="Unassembled WGS sequence"/>
</dbReference>
<evidence type="ECO:0000256" key="5">
    <source>
        <dbReference type="ARBA" id="ARBA00022833"/>
    </source>
</evidence>
<dbReference type="CDD" id="cd00326">
    <property type="entry name" value="alpha_CA"/>
    <property type="match status" value="1"/>
</dbReference>
<evidence type="ECO:0000256" key="2">
    <source>
        <dbReference type="ARBA" id="ARBA00010718"/>
    </source>
</evidence>
<dbReference type="SUPFAM" id="SSF51069">
    <property type="entry name" value="Carbonic anhydrase"/>
    <property type="match status" value="1"/>
</dbReference>
<evidence type="ECO:0000256" key="8">
    <source>
        <dbReference type="RuleBase" id="RU367011"/>
    </source>
</evidence>
<dbReference type="PROSITE" id="PS51144">
    <property type="entry name" value="ALPHA_CA_2"/>
    <property type="match status" value="1"/>
</dbReference>
<dbReference type="Gene3D" id="3.10.200.10">
    <property type="entry name" value="Alpha carbonic anhydrase"/>
    <property type="match status" value="1"/>
</dbReference>
<dbReference type="InterPro" id="IPR036398">
    <property type="entry name" value="CA_dom_sf"/>
</dbReference>
<dbReference type="Pfam" id="PF00194">
    <property type="entry name" value="Carb_anhydrase"/>
    <property type="match status" value="1"/>
</dbReference>